<proteinExistence type="predicted"/>
<dbReference type="EMBL" id="JAGTTL010000029">
    <property type="protein sequence ID" value="KAK6299389.1"/>
    <property type="molecule type" value="Genomic_DNA"/>
</dbReference>
<dbReference type="Proteomes" id="UP001356427">
    <property type="component" value="Unassembled WGS sequence"/>
</dbReference>
<sequence length="51" mass="6067">MVEIMVEILTHPQRDRPSLWLKSSPILRDRPSLWLKSSPILRETGHHCRCF</sequence>
<evidence type="ECO:0000313" key="2">
    <source>
        <dbReference type="Proteomes" id="UP001356427"/>
    </source>
</evidence>
<protein>
    <submittedName>
        <fullName evidence="1">Uncharacterized protein</fullName>
    </submittedName>
</protein>
<organism evidence="1 2">
    <name type="scientific">Coregonus suidteri</name>
    <dbReference type="NCBI Taxonomy" id="861788"/>
    <lineage>
        <taxon>Eukaryota</taxon>
        <taxon>Metazoa</taxon>
        <taxon>Chordata</taxon>
        <taxon>Craniata</taxon>
        <taxon>Vertebrata</taxon>
        <taxon>Euteleostomi</taxon>
        <taxon>Actinopterygii</taxon>
        <taxon>Neopterygii</taxon>
        <taxon>Teleostei</taxon>
        <taxon>Protacanthopterygii</taxon>
        <taxon>Salmoniformes</taxon>
        <taxon>Salmonidae</taxon>
        <taxon>Coregoninae</taxon>
        <taxon>Coregonus</taxon>
    </lineage>
</organism>
<comment type="caution">
    <text evidence="1">The sequence shown here is derived from an EMBL/GenBank/DDBJ whole genome shotgun (WGS) entry which is preliminary data.</text>
</comment>
<keyword evidence="2" id="KW-1185">Reference proteome</keyword>
<name>A0AAN8QC71_9TELE</name>
<reference evidence="1 2" key="1">
    <citation type="submission" date="2021-04" db="EMBL/GenBank/DDBJ databases">
        <authorList>
            <person name="De Guttry C."/>
            <person name="Zahm M."/>
            <person name="Klopp C."/>
            <person name="Cabau C."/>
            <person name="Louis A."/>
            <person name="Berthelot C."/>
            <person name="Parey E."/>
            <person name="Roest Crollius H."/>
            <person name="Montfort J."/>
            <person name="Robinson-Rechavi M."/>
            <person name="Bucao C."/>
            <person name="Bouchez O."/>
            <person name="Gislard M."/>
            <person name="Lluch J."/>
            <person name="Milhes M."/>
            <person name="Lampietro C."/>
            <person name="Lopez Roques C."/>
            <person name="Donnadieu C."/>
            <person name="Braasch I."/>
            <person name="Desvignes T."/>
            <person name="Postlethwait J."/>
            <person name="Bobe J."/>
            <person name="Wedekind C."/>
            <person name="Guiguen Y."/>
        </authorList>
    </citation>
    <scope>NUCLEOTIDE SEQUENCE [LARGE SCALE GENOMIC DNA]</scope>
    <source>
        <strain evidence="1">Cs_M1</strain>
        <tissue evidence="1">Blood</tissue>
    </source>
</reference>
<gene>
    <name evidence="1" type="ORF">J4Q44_G00308990</name>
</gene>
<accession>A0AAN8QC71</accession>
<dbReference type="AlphaFoldDB" id="A0AAN8QC71"/>
<evidence type="ECO:0000313" key="1">
    <source>
        <dbReference type="EMBL" id="KAK6299389.1"/>
    </source>
</evidence>